<evidence type="ECO:0000313" key="3">
    <source>
        <dbReference type="Proteomes" id="UP000182257"/>
    </source>
</evidence>
<dbReference type="AlphaFoldDB" id="A0A1H4D9H3"/>
<evidence type="ECO:0000313" key="2">
    <source>
        <dbReference type="EMBL" id="SEA69341.1"/>
    </source>
</evidence>
<sequence length="170" mass="21106">MYDDYDDYDPYLDDLDDLDADVYNDFEFEAQMIEDSYESDLSEVDEYWDRENEYIMNNDVYTDEEKRMIIEQHNSIRNSKKEEIQSQYEFEKEDLEWQKEQAEFDRQMEREDREFERLERELDRQERANEYLEQSRAASYTPNYYKPERPGFIKRTLTAAAIYHFLKKLF</sequence>
<dbReference type="EMBL" id="FNRF01000004">
    <property type="protein sequence ID" value="SEA69341.1"/>
    <property type="molecule type" value="Genomic_DNA"/>
</dbReference>
<dbReference type="RefSeq" id="WP_074761573.1">
    <property type="nucleotide sequence ID" value="NZ_FNRF01000004.1"/>
</dbReference>
<protein>
    <submittedName>
        <fullName evidence="2">Uncharacterized protein</fullName>
    </submittedName>
</protein>
<proteinExistence type="predicted"/>
<name>A0A1H4D9H3_XYLRU</name>
<gene>
    <name evidence="2" type="ORF">SAMN05216462_2200</name>
</gene>
<reference evidence="2 3" key="1">
    <citation type="submission" date="2016-10" db="EMBL/GenBank/DDBJ databases">
        <authorList>
            <person name="de Groot N.N."/>
        </authorList>
    </citation>
    <scope>NUCLEOTIDE SEQUENCE [LARGE SCALE GENOMIC DNA]</scope>
    <source>
        <strain evidence="2 3">D31d</strain>
    </source>
</reference>
<dbReference type="Proteomes" id="UP000182257">
    <property type="component" value="Unassembled WGS sequence"/>
</dbReference>
<keyword evidence="1" id="KW-0175">Coiled coil</keyword>
<organism evidence="2 3">
    <name type="scientific">Xylanibacter ruminicola</name>
    <name type="common">Prevotella ruminicola</name>
    <dbReference type="NCBI Taxonomy" id="839"/>
    <lineage>
        <taxon>Bacteria</taxon>
        <taxon>Pseudomonadati</taxon>
        <taxon>Bacteroidota</taxon>
        <taxon>Bacteroidia</taxon>
        <taxon>Bacteroidales</taxon>
        <taxon>Prevotellaceae</taxon>
        <taxon>Xylanibacter</taxon>
    </lineage>
</organism>
<feature type="coiled-coil region" evidence="1">
    <location>
        <begin position="81"/>
        <end position="135"/>
    </location>
</feature>
<accession>A0A1H4D9H3</accession>
<evidence type="ECO:0000256" key="1">
    <source>
        <dbReference type="SAM" id="Coils"/>
    </source>
</evidence>